<keyword evidence="16" id="KW-1185">Reference proteome</keyword>
<dbReference type="Pfam" id="PF02806">
    <property type="entry name" value="Alpha-amylase_C"/>
    <property type="match status" value="1"/>
</dbReference>
<sequence>MSALALLLALALASPFRLPYVLAHPDSSSIQSISHNFAGIFPLAIDKRVIVQMFGWNWESIGQECTNFIGPSGYGFVQVSPPQEHITGPQWWTDYQPVSYTLTSKRGNREQFRSAGVGVIVDTIWNHMSGQESGIGIGGTPFSHYDYPGTYQYQDFHHCGSPNDDIADYRNREEVQKCELVNLADLATETEYVRSRLANYTNDLLSLGVDGLRLDAAKHIAADDIANILLRLSRRPYITQEVIFGAGEPITPAEYIRNGDVQEFRYTTTLRDAFLGGSIASLQNLENRGWVPGNRANAFVANHDTERSGTSLNVNSPSNSYILATVFSLAHPYGSPTILSSFSFIDGDAGAPNRGAAMCSETGGRDGWLCQHRYTAIKGMVEFRNAVGTARLNNWFSPDGEPDRIAFSRGSAGFVAINNRDEPWNATFRTSLPAGTYCDKITGKRTPEGACTGNSVKVALDGSFVGSVSPRSAIAIHL</sequence>
<keyword evidence="6 11" id="KW-0378">Hydrolase</keyword>
<dbReference type="SMART" id="SM00642">
    <property type="entry name" value="Aamy"/>
    <property type="match status" value="1"/>
</dbReference>
<keyword evidence="5" id="KW-0479">Metal-binding</keyword>
<feature type="signal peptide" evidence="12">
    <location>
        <begin position="1"/>
        <end position="23"/>
    </location>
</feature>
<dbReference type="SUPFAM" id="SSF51011">
    <property type="entry name" value="Glycosyl hydrolase domain"/>
    <property type="match status" value="1"/>
</dbReference>
<evidence type="ECO:0000256" key="7">
    <source>
        <dbReference type="ARBA" id="ARBA00022837"/>
    </source>
</evidence>
<dbReference type="CDD" id="cd11317">
    <property type="entry name" value="AmyAc_bac_euk_AmyA"/>
    <property type="match status" value="1"/>
</dbReference>
<evidence type="ECO:0000256" key="10">
    <source>
        <dbReference type="RuleBase" id="RU003615"/>
    </source>
</evidence>
<evidence type="ECO:0000256" key="11">
    <source>
        <dbReference type="RuleBase" id="RU361134"/>
    </source>
</evidence>
<dbReference type="OrthoDB" id="550577at2759"/>
<protein>
    <recommendedName>
        <fullName evidence="4 11">Alpha-amylase</fullName>
        <ecNumber evidence="4 11">3.2.1.1</ecNumber>
    </recommendedName>
</protein>
<dbReference type="InterPro" id="IPR006047">
    <property type="entry name" value="GH13_cat_dom"/>
</dbReference>
<dbReference type="Pfam" id="PF00128">
    <property type="entry name" value="Alpha-amylase"/>
    <property type="match status" value="1"/>
</dbReference>
<reference evidence="15" key="1">
    <citation type="submission" date="2022-06" db="EMBL/GenBank/DDBJ databases">
        <title>Genome Sequence of Candolleomyces eurysporus.</title>
        <authorList>
            <person name="Buettner E."/>
        </authorList>
    </citation>
    <scope>NUCLEOTIDE SEQUENCE</scope>
    <source>
        <strain evidence="15">VTCC 930004</strain>
    </source>
</reference>
<evidence type="ECO:0000256" key="5">
    <source>
        <dbReference type="ARBA" id="ARBA00022723"/>
    </source>
</evidence>
<evidence type="ECO:0000256" key="3">
    <source>
        <dbReference type="ARBA" id="ARBA00008061"/>
    </source>
</evidence>
<keyword evidence="9 11" id="KW-0326">Glycosidase</keyword>
<feature type="domain" description="Alpha-amylase C-terminal" evidence="13">
    <location>
        <begin position="393"/>
        <end position="477"/>
    </location>
</feature>
<dbReference type="Gene3D" id="2.60.40.1180">
    <property type="entry name" value="Golgi alpha-mannosidase II"/>
    <property type="match status" value="1"/>
</dbReference>
<feature type="domain" description="Glycosyl hydrolase family 13 catalytic" evidence="14">
    <location>
        <begin position="48"/>
        <end position="384"/>
    </location>
</feature>
<comment type="catalytic activity">
    <reaction evidence="1 11">
        <text>Endohydrolysis of (1-&gt;4)-alpha-D-glucosidic linkages in polysaccharides containing three or more (1-&gt;4)-alpha-linked D-glucose units.</text>
        <dbReference type="EC" id="3.2.1.1"/>
    </reaction>
</comment>
<dbReference type="InterPro" id="IPR031319">
    <property type="entry name" value="A-amylase_C"/>
</dbReference>
<evidence type="ECO:0000256" key="1">
    <source>
        <dbReference type="ARBA" id="ARBA00000548"/>
    </source>
</evidence>
<dbReference type="EC" id="3.2.1.1" evidence="4 11"/>
<evidence type="ECO:0000259" key="14">
    <source>
        <dbReference type="SMART" id="SM00642"/>
    </source>
</evidence>
<dbReference type="GO" id="GO:0004556">
    <property type="term" value="F:alpha-amylase activity"/>
    <property type="evidence" value="ECO:0007669"/>
    <property type="project" value="UniProtKB-UniRule"/>
</dbReference>
<dbReference type="SUPFAM" id="SSF51445">
    <property type="entry name" value="(Trans)glycosidases"/>
    <property type="match status" value="1"/>
</dbReference>
<feature type="chain" id="PRO_5040950224" description="Alpha-amylase" evidence="12">
    <location>
        <begin position="24"/>
        <end position="478"/>
    </location>
</feature>
<dbReference type="EMBL" id="JANBPK010000944">
    <property type="protein sequence ID" value="KAJ2928048.1"/>
    <property type="molecule type" value="Genomic_DNA"/>
</dbReference>
<evidence type="ECO:0000259" key="13">
    <source>
        <dbReference type="SMART" id="SM00632"/>
    </source>
</evidence>
<dbReference type="GO" id="GO:0005975">
    <property type="term" value="P:carbohydrate metabolic process"/>
    <property type="evidence" value="ECO:0007669"/>
    <property type="project" value="InterPro"/>
</dbReference>
<dbReference type="GO" id="GO:0046872">
    <property type="term" value="F:metal ion binding"/>
    <property type="evidence" value="ECO:0007669"/>
    <property type="project" value="UniProtKB-KW"/>
</dbReference>
<evidence type="ECO:0000256" key="9">
    <source>
        <dbReference type="ARBA" id="ARBA00023295"/>
    </source>
</evidence>
<gene>
    <name evidence="15" type="ORF">H1R20_g9058</name>
</gene>
<dbReference type="InterPro" id="IPR006046">
    <property type="entry name" value="Alpha_amylase"/>
</dbReference>
<dbReference type="InterPro" id="IPR017853">
    <property type="entry name" value="GH"/>
</dbReference>
<evidence type="ECO:0000256" key="2">
    <source>
        <dbReference type="ARBA" id="ARBA00001913"/>
    </source>
</evidence>
<keyword evidence="12" id="KW-0732">Signal</keyword>
<organism evidence="15 16">
    <name type="scientific">Candolleomyces eurysporus</name>
    <dbReference type="NCBI Taxonomy" id="2828524"/>
    <lineage>
        <taxon>Eukaryota</taxon>
        <taxon>Fungi</taxon>
        <taxon>Dikarya</taxon>
        <taxon>Basidiomycota</taxon>
        <taxon>Agaricomycotina</taxon>
        <taxon>Agaricomycetes</taxon>
        <taxon>Agaricomycetidae</taxon>
        <taxon>Agaricales</taxon>
        <taxon>Agaricineae</taxon>
        <taxon>Psathyrellaceae</taxon>
        <taxon>Candolleomyces</taxon>
    </lineage>
</organism>
<dbReference type="Proteomes" id="UP001140091">
    <property type="component" value="Unassembled WGS sequence"/>
</dbReference>
<accession>A0A9W8J8B6</accession>
<keyword evidence="8 11" id="KW-0119">Carbohydrate metabolism</keyword>
<dbReference type="InterPro" id="IPR013780">
    <property type="entry name" value="Glyco_hydro_b"/>
</dbReference>
<proteinExistence type="inferred from homology"/>
<keyword evidence="7" id="KW-0106">Calcium</keyword>
<dbReference type="Gene3D" id="3.20.20.80">
    <property type="entry name" value="Glycosidases"/>
    <property type="match status" value="1"/>
</dbReference>
<dbReference type="InterPro" id="IPR006048">
    <property type="entry name" value="A-amylase/branching_C"/>
</dbReference>
<evidence type="ECO:0000313" key="16">
    <source>
        <dbReference type="Proteomes" id="UP001140091"/>
    </source>
</evidence>
<dbReference type="SMART" id="SM00632">
    <property type="entry name" value="Aamy_C"/>
    <property type="match status" value="1"/>
</dbReference>
<feature type="non-terminal residue" evidence="15">
    <location>
        <position position="1"/>
    </location>
</feature>
<evidence type="ECO:0000256" key="6">
    <source>
        <dbReference type="ARBA" id="ARBA00022801"/>
    </source>
</evidence>
<evidence type="ECO:0000256" key="8">
    <source>
        <dbReference type="ARBA" id="ARBA00023277"/>
    </source>
</evidence>
<dbReference type="PANTHER" id="PTHR43447">
    <property type="entry name" value="ALPHA-AMYLASE"/>
    <property type="match status" value="1"/>
</dbReference>
<evidence type="ECO:0000313" key="15">
    <source>
        <dbReference type="EMBL" id="KAJ2928048.1"/>
    </source>
</evidence>
<dbReference type="AlphaFoldDB" id="A0A9W8J8B6"/>
<name>A0A9W8J8B6_9AGAR</name>
<evidence type="ECO:0000256" key="4">
    <source>
        <dbReference type="ARBA" id="ARBA00012595"/>
    </source>
</evidence>
<comment type="caution">
    <text evidence="15">The sequence shown here is derived from an EMBL/GenBank/DDBJ whole genome shotgun (WGS) entry which is preliminary data.</text>
</comment>
<evidence type="ECO:0000256" key="12">
    <source>
        <dbReference type="SAM" id="SignalP"/>
    </source>
</evidence>
<comment type="similarity">
    <text evidence="3 10">Belongs to the glycosyl hydrolase 13 family.</text>
</comment>
<dbReference type="PRINTS" id="PR00110">
    <property type="entry name" value="ALPHAAMYLASE"/>
</dbReference>
<comment type="cofactor">
    <cofactor evidence="2">
        <name>Ca(2+)</name>
        <dbReference type="ChEBI" id="CHEBI:29108"/>
    </cofactor>
</comment>